<name>A0A7X2NR98_9FIRM</name>
<dbReference type="Pfam" id="PF01112">
    <property type="entry name" value="Asparaginase_2"/>
    <property type="match status" value="1"/>
</dbReference>
<feature type="site" description="Cleavage; by autolysis" evidence="3">
    <location>
        <begin position="150"/>
        <end position="151"/>
    </location>
</feature>
<protein>
    <submittedName>
        <fullName evidence="4">N(4)-(Beta-N-acetylglucosaminyl)-L-asparaginase</fullName>
    </submittedName>
</protein>
<dbReference type="AlphaFoldDB" id="A0A7X2NR98"/>
<evidence type="ECO:0000313" key="4">
    <source>
        <dbReference type="EMBL" id="MSS57608.1"/>
    </source>
</evidence>
<feature type="binding site" evidence="2">
    <location>
        <begin position="202"/>
        <end position="205"/>
    </location>
    <ligand>
        <name>substrate</name>
    </ligand>
</feature>
<evidence type="ECO:0000313" key="5">
    <source>
        <dbReference type="Proteomes" id="UP000461880"/>
    </source>
</evidence>
<feature type="binding site" evidence="2">
    <location>
        <begin position="179"/>
        <end position="182"/>
    </location>
    <ligand>
        <name>substrate</name>
    </ligand>
</feature>
<evidence type="ECO:0000256" key="1">
    <source>
        <dbReference type="PIRSR" id="PIRSR600246-1"/>
    </source>
</evidence>
<dbReference type="SUPFAM" id="SSF56235">
    <property type="entry name" value="N-terminal nucleophile aminohydrolases (Ntn hydrolases)"/>
    <property type="match status" value="1"/>
</dbReference>
<evidence type="ECO:0000256" key="3">
    <source>
        <dbReference type="PIRSR" id="PIRSR600246-3"/>
    </source>
</evidence>
<dbReference type="Proteomes" id="UP000461880">
    <property type="component" value="Unassembled WGS sequence"/>
</dbReference>
<dbReference type="GO" id="GO:0005737">
    <property type="term" value="C:cytoplasm"/>
    <property type="evidence" value="ECO:0007669"/>
    <property type="project" value="TreeGrafter"/>
</dbReference>
<feature type="active site" description="Nucleophile" evidence="1">
    <location>
        <position position="151"/>
    </location>
</feature>
<dbReference type="Gene3D" id="3.60.20.30">
    <property type="entry name" value="(Glycosyl)asparaginase"/>
    <property type="match status" value="1"/>
</dbReference>
<dbReference type="InterPro" id="IPR029055">
    <property type="entry name" value="Ntn_hydrolases_N"/>
</dbReference>
<organism evidence="4 5">
    <name type="scientific">Stecheria intestinalis</name>
    <dbReference type="NCBI Taxonomy" id="2606630"/>
    <lineage>
        <taxon>Bacteria</taxon>
        <taxon>Bacillati</taxon>
        <taxon>Bacillota</taxon>
        <taxon>Erysipelotrichia</taxon>
        <taxon>Erysipelotrichales</taxon>
        <taxon>Erysipelotrichaceae</taxon>
        <taxon>Stecheria</taxon>
    </lineage>
</organism>
<accession>A0A7X2NR98</accession>
<reference evidence="4 5" key="1">
    <citation type="submission" date="2019-08" db="EMBL/GenBank/DDBJ databases">
        <title>In-depth cultivation of the pig gut microbiome towards novel bacterial diversity and tailored functional studies.</title>
        <authorList>
            <person name="Wylensek D."/>
            <person name="Hitch T.C.A."/>
            <person name="Clavel T."/>
        </authorList>
    </citation>
    <scope>NUCLEOTIDE SEQUENCE [LARGE SCALE GENOMIC DNA]</scope>
    <source>
        <strain evidence="4 5">Oil+RF-744-GAM-WT-6</strain>
    </source>
</reference>
<evidence type="ECO:0000256" key="2">
    <source>
        <dbReference type="PIRSR" id="PIRSR600246-2"/>
    </source>
</evidence>
<dbReference type="PANTHER" id="PTHR10188">
    <property type="entry name" value="L-ASPARAGINASE"/>
    <property type="match status" value="1"/>
</dbReference>
<dbReference type="PANTHER" id="PTHR10188:SF6">
    <property type="entry name" value="N(4)-(BETA-N-ACETYLGLUCOSAMINYL)-L-ASPARAGINASE"/>
    <property type="match status" value="1"/>
</dbReference>
<keyword evidence="5" id="KW-1185">Reference proteome</keyword>
<comment type="caution">
    <text evidence="4">The sequence shown here is derived from an EMBL/GenBank/DDBJ whole genome shotgun (WGS) entry which is preliminary data.</text>
</comment>
<dbReference type="InterPro" id="IPR000246">
    <property type="entry name" value="Peptidase_T2"/>
</dbReference>
<proteinExistence type="predicted"/>
<dbReference type="GO" id="GO:0016811">
    <property type="term" value="F:hydrolase activity, acting on carbon-nitrogen (but not peptide) bonds, in linear amides"/>
    <property type="evidence" value="ECO:0007669"/>
    <property type="project" value="UniProtKB-ARBA"/>
</dbReference>
<dbReference type="RefSeq" id="WP_154502430.1">
    <property type="nucleotide sequence ID" value="NZ_VUMN01000002.1"/>
</dbReference>
<sequence length="308" mass="32831">MKNWSIIGTWKLSLNGTAKGAELLKNHGTAGDAALTGCQDVEDNPLFSCIGYGGLPDEDGHVTLDAGYMDGTTMRFGAVADLEGYRSPSAIAKSLSEPEFNNFLVGTGAAAYAEEHHFERRNNLTPESEQKYLKENAAKKDLSAYKETHDTVCFLAKDETGNLCVCTSTSGLFLKHAGRVGDTPVVGCGFYADKEIGAAAATGVGEEIMKGALSSEVVRRMRDGESVQKAAEGAVADLTSLLKKRKGSCGNISLIAMDHEGNVGVGTNIPFPFTTAEPGQPARLFLAEPDGDHLKIREVQNPDEIRID</sequence>
<gene>
    <name evidence="4" type="ORF">FYJ51_01620</name>
</gene>
<dbReference type="EMBL" id="VUMN01000002">
    <property type="protein sequence ID" value="MSS57608.1"/>
    <property type="molecule type" value="Genomic_DNA"/>
</dbReference>